<dbReference type="GO" id="GO:0046548">
    <property type="term" value="P:retinal rod cell development"/>
    <property type="evidence" value="ECO:0007669"/>
    <property type="project" value="TreeGrafter"/>
</dbReference>
<keyword evidence="4" id="KW-0969">Cilium</keyword>
<dbReference type="Pfam" id="PF18111">
    <property type="entry name" value="RPGR1_C"/>
    <property type="match status" value="1"/>
</dbReference>
<sequence length="1144" mass="130287">QFSRFSDILTLTYCPPADTSGNANARVRQDVLRMTREELEDKFLRLNDENLNLKQHINKQDDKMKKLATKLMRLVKDRSRLEQLASGAAHQPGARVRDVEMEEMMEDLQDNVRSLQGENEALKQRLRVAKQQLIQQQSRRATPYSHIHPRVNSGLKKLRDSPPPSPMRPKSTRSLDGAGRPPAGQLPRYGHSLLEDARAEIRNLENVIESQRGHMEALEGDAQLLREELRRREAEFEERLMDARQQQTTNLRSHVNSNVNMIKVQKQLAERSNAITELEGRFLQLQESQRRLKASHDTALSKVDSLSAALKEERVRSLELENQLRSSAVSNRALQQLQEQISELEQERDLLKENNNKLLNRAFDVSSQQRWQIQEQKLKLQISQLETALQADLVDKNEILDRVKVERDASEKLTEENKKLHIQFLEQKQQLEEMKEQLKVYGKGSDYDASELTEALLLVKKRKSERNGELGFLSAVGDEVNADSEVRKLRAAHAETIQELEKTRTLLSVESKLCKDHKAELDAVSAKLKSGRMELEQRLENQAKLLDSRASKIRKLEAQLKDIAYGTKAYVFRADVTEEDEADEFNESLHLERGENVLELQISSISLSPSALDSVSDPEPSTFCTYSVLLSELHSTPVVSGRCPRYGFTSRFVVRMDQDFLDYVNKGAVTVELHQALGLDWRTLAAGNIRLQSLMEQEGKVHGTIPLIGVSEEARSFGSLDYWLRLRIPMTETLLLYKEKVKAMDYVSSSLGQTLPQVTPALTDDWNELYVTVHSCSGLRSRLAPCPSPYVVYHFYDAPDYPSETVPDSAEPHFDDTKLYSVLMDSGLHRYLTHESMQFYVFDLKEEQMDLFLGKANVPLKSLAQDKAITGVFELIDQSGLPAGHIQLSLKWKLSYLPPPGSEVTLEEPRFITKHRAAEEPEEPSPGLPQIQERPPLQRETRAEEETEAEGENSRAPAPAADEEEESHFSEGQILTACERIRLEVVSLSLRPESSVSRDVSVVRLFVEYSLLDLPSEETPVSLPKPAQGRCASYNYSKGTCLLHFHTANKDRCTVSVSRGRLGNIDKNVYLNILVTFSITMMKRYFCKTSEICKNVLQTSIFTWRGLQKGRAKTISPISSPDFATFLQKKKSKHLHFPHFYFFP</sequence>
<dbReference type="SUPFAM" id="SSF49562">
    <property type="entry name" value="C2 domain (Calcium/lipid-binding domain, CaLB)"/>
    <property type="match status" value="2"/>
</dbReference>
<evidence type="ECO:0000256" key="4">
    <source>
        <dbReference type="ARBA" id="ARBA00023069"/>
    </source>
</evidence>
<dbReference type="PROSITE" id="PS50004">
    <property type="entry name" value="C2"/>
    <property type="match status" value="1"/>
</dbReference>
<proteinExistence type="inferred from homology"/>
<comment type="similarity">
    <text evidence="2">Belongs to the RPGRIP1 family.</text>
</comment>
<feature type="coiled-coil region" evidence="6">
    <location>
        <begin position="194"/>
        <end position="246"/>
    </location>
</feature>
<organism evidence="9 10">
    <name type="scientific">Neogobius melanostomus</name>
    <name type="common">round goby</name>
    <dbReference type="NCBI Taxonomy" id="47308"/>
    <lineage>
        <taxon>Eukaryota</taxon>
        <taxon>Metazoa</taxon>
        <taxon>Chordata</taxon>
        <taxon>Craniata</taxon>
        <taxon>Vertebrata</taxon>
        <taxon>Euteleostomi</taxon>
        <taxon>Actinopterygii</taxon>
        <taxon>Neopterygii</taxon>
        <taxon>Teleostei</taxon>
        <taxon>Neoteleostei</taxon>
        <taxon>Acanthomorphata</taxon>
        <taxon>Gobiaria</taxon>
        <taxon>Gobiiformes</taxon>
        <taxon>Gobioidei</taxon>
        <taxon>Gobiidae</taxon>
        <taxon>Benthophilinae</taxon>
        <taxon>Neogobiini</taxon>
        <taxon>Neogobius</taxon>
    </lineage>
</organism>
<dbReference type="SMART" id="SM00239">
    <property type="entry name" value="C2"/>
    <property type="match status" value="1"/>
</dbReference>
<feature type="region of interest" description="Disordered" evidence="7">
    <location>
        <begin position="916"/>
        <end position="971"/>
    </location>
</feature>
<accession>A0A8C6THH0</accession>
<evidence type="ECO:0000256" key="1">
    <source>
        <dbReference type="ARBA" id="ARBA00004138"/>
    </source>
</evidence>
<dbReference type="GO" id="GO:0005856">
    <property type="term" value="C:cytoskeleton"/>
    <property type="evidence" value="ECO:0007669"/>
    <property type="project" value="UniProtKB-ARBA"/>
</dbReference>
<comment type="subcellular location">
    <subcellularLocation>
        <location evidence="1">Cell projection</location>
        <location evidence="1">Cilium</location>
    </subcellularLocation>
</comment>
<dbReference type="GO" id="GO:1905515">
    <property type="term" value="P:non-motile cilium assembly"/>
    <property type="evidence" value="ECO:0007669"/>
    <property type="project" value="TreeGrafter"/>
</dbReference>
<feature type="domain" description="C2" evidence="8">
    <location>
        <begin position="754"/>
        <end position="873"/>
    </location>
</feature>
<dbReference type="Gene3D" id="2.60.40.150">
    <property type="entry name" value="C2 domain"/>
    <property type="match status" value="3"/>
</dbReference>
<evidence type="ECO:0000256" key="3">
    <source>
        <dbReference type="ARBA" id="ARBA00023054"/>
    </source>
</evidence>
<name>A0A8C6THH0_9GOBI</name>
<dbReference type="InterPro" id="IPR031139">
    <property type="entry name" value="RPGRIP1_fam"/>
</dbReference>
<evidence type="ECO:0000259" key="8">
    <source>
        <dbReference type="PROSITE" id="PS50004"/>
    </source>
</evidence>
<dbReference type="PANTHER" id="PTHR14240:SF1">
    <property type="entry name" value="PROTEIN FANTOM-RELATED"/>
    <property type="match status" value="1"/>
</dbReference>
<evidence type="ECO:0000256" key="5">
    <source>
        <dbReference type="ARBA" id="ARBA00023273"/>
    </source>
</evidence>
<feature type="region of interest" description="Disordered" evidence="7">
    <location>
        <begin position="133"/>
        <end position="189"/>
    </location>
</feature>
<dbReference type="Ensembl" id="ENSNMLT00000020578.1">
    <property type="protein sequence ID" value="ENSNMLP00000018296.1"/>
    <property type="gene ID" value="ENSNMLG00000012039.1"/>
</dbReference>
<evidence type="ECO:0000256" key="7">
    <source>
        <dbReference type="SAM" id="MobiDB-lite"/>
    </source>
</evidence>
<evidence type="ECO:0000313" key="9">
    <source>
        <dbReference type="Ensembl" id="ENSNMLP00000018296.1"/>
    </source>
</evidence>
<keyword evidence="10" id="KW-1185">Reference proteome</keyword>
<evidence type="ECO:0000313" key="10">
    <source>
        <dbReference type="Proteomes" id="UP000694523"/>
    </source>
</evidence>
<evidence type="ECO:0000256" key="2">
    <source>
        <dbReference type="ARBA" id="ARBA00006042"/>
    </source>
</evidence>
<reference evidence="9" key="1">
    <citation type="submission" date="2025-08" db="UniProtKB">
        <authorList>
            <consortium name="Ensembl"/>
        </authorList>
    </citation>
    <scope>IDENTIFICATION</scope>
</reference>
<dbReference type="InterPro" id="IPR000008">
    <property type="entry name" value="C2_dom"/>
</dbReference>
<feature type="coiled-coil region" evidence="6">
    <location>
        <begin position="303"/>
        <end position="361"/>
    </location>
</feature>
<dbReference type="Pfam" id="PF00168">
    <property type="entry name" value="C2"/>
    <property type="match status" value="1"/>
</dbReference>
<keyword evidence="5" id="KW-0966">Cell projection</keyword>
<dbReference type="AlphaFoldDB" id="A0A8C6THH0"/>
<keyword evidence="3 6" id="KW-0175">Coiled coil</keyword>
<reference evidence="9" key="2">
    <citation type="submission" date="2025-09" db="UniProtKB">
        <authorList>
            <consortium name="Ensembl"/>
        </authorList>
    </citation>
    <scope>IDENTIFICATION</scope>
</reference>
<dbReference type="Proteomes" id="UP000694523">
    <property type="component" value="Unplaced"/>
</dbReference>
<dbReference type="GO" id="GO:0032391">
    <property type="term" value="C:photoreceptor connecting cilium"/>
    <property type="evidence" value="ECO:0007669"/>
    <property type="project" value="TreeGrafter"/>
</dbReference>
<dbReference type="InterPro" id="IPR035892">
    <property type="entry name" value="C2_domain_sf"/>
</dbReference>
<dbReference type="Pfam" id="PF11618">
    <property type="entry name" value="C2-C2_1"/>
    <property type="match status" value="1"/>
</dbReference>
<protein>
    <submittedName>
        <fullName evidence="9">RPGRIP1 like</fullName>
    </submittedName>
</protein>
<dbReference type="PANTHER" id="PTHR14240">
    <property type="entry name" value="RETINITIS PIGMENTOSA GTPASE REGULATOR-INTERACTING PROTEIN"/>
    <property type="match status" value="1"/>
</dbReference>
<dbReference type="InterPro" id="IPR021656">
    <property type="entry name" value="C2-C2_1"/>
</dbReference>
<dbReference type="InterPro" id="IPR041091">
    <property type="entry name" value="RPGRIP1_C"/>
</dbReference>
<evidence type="ECO:0000256" key="6">
    <source>
        <dbReference type="SAM" id="Coils"/>
    </source>
</evidence>